<evidence type="ECO:0000313" key="5">
    <source>
        <dbReference type="EMBL" id="CAD7055493.1"/>
    </source>
</evidence>
<dbReference type="InterPro" id="IPR032876">
    <property type="entry name" value="J_dom"/>
</dbReference>
<keyword evidence="1" id="KW-0472">Membrane</keyword>
<comment type="caution">
    <text evidence="5">The sequence shown here is derived from an EMBL/GenBank/DDBJ whole genome shotgun (WGS) entry which is preliminary data.</text>
</comment>
<protein>
    <submittedName>
        <fullName evidence="5">Phage tail protein</fullName>
    </submittedName>
</protein>
<feature type="domain" description="Tip attachment protein J" evidence="4">
    <location>
        <begin position="332"/>
        <end position="484"/>
    </location>
</feature>
<feature type="signal peptide" evidence="2">
    <location>
        <begin position="1"/>
        <end position="21"/>
    </location>
</feature>
<proteinExistence type="predicted"/>
<evidence type="ECO:0000259" key="3">
    <source>
        <dbReference type="Pfam" id="PF09327"/>
    </source>
</evidence>
<keyword evidence="1" id="KW-1133">Transmembrane helix</keyword>
<sequence length="850" mass="92495">MGLRSLLALLILLLAATSATAAPVGGAIAAIAGFFSAGGVAAFLVKTAFVIAVNVGMGLIQQARAGKAARKREPIGVTLSVQMGDTQPRTYLLGTYATAGRRIYIGTWGSADNTPNAYVTDVIELSCLPSNAGPQGLQSAWIGDVQCTILWNEPHPDGRGFPVQQFRRGGTDYLWLKYLDGSQVAADPFLMAVFGGHAERPFKSSMVGRGCQAVILTARFNQDLFQQGLPQGVYQPTPMPLYDLRQDSTNGGSGAQRWTNSGTWASSDNLATMIYNVARGIYYDGRWLHGGRNFPQHRLPASSWIAALNEADRLLGGRRQFRGGLEVPVDQEPLETIEDLRLGCAGRLAEVGGIIKLLVGAPAAAVYSFDDSGIVVTSEQDFQPFPSISSTYNTATAVYPEPLQRWTYKDAPEKSSPALVARDGGQRLPIDLRFDAVPFSDQVQSLMKTMIDEEQRWRVHEVVLPPSASALEPNDVVSWSSERNSYSNKKFLIVRSTRLRGSLHRTLIKELDPSDYDPPEIITPPVVGWLGPILPPPQPMFGWQVEPDVLRDADGNPWRPTIRISAAPDQDDVQFVWVQVRLAADQSIVFESTSTPYAPPYSWLINAVFKGSTDYEARGRFTPYTRRETEWSDWMPVRTPNVGDGDLIADLSKIGADVKAIFTKLYSEIGDLRSSLERLLTDHQLEGAVTETQRRRVEVAVENARAFFEEEIVVIADDLAAIASQTTEIGTQLNERFAGGMVKFEAVASPAGVDVSYAILLKAGSTGAFMTTGMLLQLYTQAGVVKSRIAFDTQQFVVTDTAGNASSPLVFENGQLKLNVANIGLVNSAIISLGGGRVRIDENGIVVRSS</sequence>
<feature type="chain" id="PRO_5046844803" evidence="2">
    <location>
        <begin position="22"/>
        <end position="850"/>
    </location>
</feature>
<evidence type="ECO:0000313" key="6">
    <source>
        <dbReference type="Proteomes" id="UP000601041"/>
    </source>
</evidence>
<feature type="transmembrane region" description="Helical" evidence="1">
    <location>
        <begin position="31"/>
        <end position="60"/>
    </location>
</feature>
<dbReference type="Proteomes" id="UP000601041">
    <property type="component" value="Unassembled WGS sequence"/>
</dbReference>
<dbReference type="EMBL" id="CABFWE030000016">
    <property type="protein sequence ID" value="CAD7055493.1"/>
    <property type="molecule type" value="Genomic_DNA"/>
</dbReference>
<feature type="domain" description="Tip attachment protein J central straight fiber" evidence="3">
    <location>
        <begin position="757"/>
        <end position="831"/>
    </location>
</feature>
<evidence type="ECO:0000259" key="4">
    <source>
        <dbReference type="Pfam" id="PF13550"/>
    </source>
</evidence>
<keyword evidence="1" id="KW-0812">Transmembrane</keyword>
<dbReference type="RefSeq" id="WP_142589872.1">
    <property type="nucleotide sequence ID" value="NZ_CABFWE030000016.1"/>
</dbReference>
<dbReference type="Pfam" id="PF13550">
    <property type="entry name" value="Phage-tail_3"/>
    <property type="match status" value="1"/>
</dbReference>
<gene>
    <name evidence="5" type="ORF">RHAB21_00728</name>
</gene>
<evidence type="ECO:0000256" key="2">
    <source>
        <dbReference type="SAM" id="SignalP"/>
    </source>
</evidence>
<organism evidence="5 6">
    <name type="scientific">Pseudorhizobium halotolerans</name>
    <dbReference type="NCBI Taxonomy" id="1233081"/>
    <lineage>
        <taxon>Bacteria</taxon>
        <taxon>Pseudomonadati</taxon>
        <taxon>Pseudomonadota</taxon>
        <taxon>Alphaproteobacteria</taxon>
        <taxon>Hyphomicrobiales</taxon>
        <taxon>Rhizobiaceae</taxon>
        <taxon>Rhizobium/Agrobacterium group</taxon>
        <taxon>Pseudorhizobium</taxon>
    </lineage>
</organism>
<dbReference type="Pfam" id="PF09327">
    <property type="entry name" value="Phage_Tail_Tip"/>
    <property type="match status" value="1"/>
</dbReference>
<accession>A0ABM8PYZ2</accession>
<name>A0ABM8PYZ2_9HYPH</name>
<dbReference type="InterPro" id="IPR015406">
    <property type="entry name" value="GpJ_CSF"/>
</dbReference>
<reference evidence="5 6" key="1">
    <citation type="submission" date="2020-11" db="EMBL/GenBank/DDBJ databases">
        <authorList>
            <person name="Lassalle F."/>
        </authorList>
    </citation>
    <scope>NUCLEOTIDE SEQUENCE [LARGE SCALE GENOMIC DNA]</scope>
    <source>
        <strain evidence="5 6">AB21</strain>
    </source>
</reference>
<evidence type="ECO:0000256" key="1">
    <source>
        <dbReference type="SAM" id="Phobius"/>
    </source>
</evidence>
<keyword evidence="6" id="KW-1185">Reference proteome</keyword>
<keyword evidence="2" id="KW-0732">Signal</keyword>